<evidence type="ECO:0000256" key="5">
    <source>
        <dbReference type="PROSITE-ProRule" id="PRU00169"/>
    </source>
</evidence>
<feature type="non-terminal residue" evidence="7">
    <location>
        <position position="109"/>
    </location>
</feature>
<keyword evidence="1 5" id="KW-0597">Phosphoprotein</keyword>
<dbReference type="Pfam" id="PF00072">
    <property type="entry name" value="Response_reg"/>
    <property type="match status" value="1"/>
</dbReference>
<dbReference type="PANTHER" id="PTHR44591:SF25">
    <property type="entry name" value="CHEMOTAXIS TWO-COMPONENT RESPONSE REGULATOR"/>
    <property type="match status" value="1"/>
</dbReference>
<keyword evidence="4" id="KW-0804">Transcription</keyword>
<evidence type="ECO:0000256" key="4">
    <source>
        <dbReference type="ARBA" id="ARBA00023163"/>
    </source>
</evidence>
<dbReference type="InterPro" id="IPR011006">
    <property type="entry name" value="CheY-like_superfamily"/>
</dbReference>
<protein>
    <submittedName>
        <fullName evidence="7">Nitrogen regulation protein NR(I)</fullName>
    </submittedName>
</protein>
<dbReference type="GO" id="GO:0000160">
    <property type="term" value="P:phosphorelay signal transduction system"/>
    <property type="evidence" value="ECO:0007669"/>
    <property type="project" value="UniProtKB-KW"/>
</dbReference>
<dbReference type="PANTHER" id="PTHR44591">
    <property type="entry name" value="STRESS RESPONSE REGULATOR PROTEIN 1"/>
    <property type="match status" value="1"/>
</dbReference>
<proteinExistence type="predicted"/>
<dbReference type="AlphaFoldDB" id="A0A5U8SUW8"/>
<name>A0A5U8SUW8_SALET</name>
<keyword evidence="2" id="KW-0902">Two-component regulatory system</keyword>
<evidence type="ECO:0000259" key="6">
    <source>
        <dbReference type="PROSITE" id="PS50110"/>
    </source>
</evidence>
<feature type="domain" description="Response regulatory" evidence="6">
    <location>
        <begin position="5"/>
        <end position="109"/>
    </location>
</feature>
<gene>
    <name evidence="7" type="primary">glnG</name>
    <name evidence="7" type="ORF">DS524_26580</name>
</gene>
<reference evidence="7" key="1">
    <citation type="submission" date="2018-07" db="EMBL/GenBank/DDBJ databases">
        <authorList>
            <person name="Ashton P.M."/>
            <person name="Dallman T."/>
            <person name="Nair S."/>
            <person name="De Pinna E."/>
            <person name="Peters T."/>
            <person name="Grant K."/>
        </authorList>
    </citation>
    <scope>NUCLEOTIDE SEQUENCE</scope>
    <source>
        <strain evidence="7">296838</strain>
    </source>
</reference>
<dbReference type="PROSITE" id="PS50110">
    <property type="entry name" value="RESPONSE_REGULATORY"/>
    <property type="match status" value="1"/>
</dbReference>
<evidence type="ECO:0000256" key="3">
    <source>
        <dbReference type="ARBA" id="ARBA00023015"/>
    </source>
</evidence>
<dbReference type="InterPro" id="IPR001789">
    <property type="entry name" value="Sig_transdc_resp-reg_receiver"/>
</dbReference>
<dbReference type="FunFam" id="3.40.50.2300:FF:000018">
    <property type="entry name" value="DNA-binding transcriptional regulator NtrC"/>
    <property type="match status" value="1"/>
</dbReference>
<dbReference type="Gene3D" id="3.40.50.2300">
    <property type="match status" value="1"/>
</dbReference>
<comment type="caution">
    <text evidence="7">The sequence shown here is derived from an EMBL/GenBank/DDBJ whole genome shotgun (WGS) entry which is preliminary data.</text>
</comment>
<organism evidence="7">
    <name type="scientific">Salmonella enterica subsp. enterica serovar Chester</name>
    <dbReference type="NCBI Taxonomy" id="149386"/>
    <lineage>
        <taxon>Bacteria</taxon>
        <taxon>Pseudomonadati</taxon>
        <taxon>Pseudomonadota</taxon>
        <taxon>Gammaproteobacteria</taxon>
        <taxon>Enterobacterales</taxon>
        <taxon>Enterobacteriaceae</taxon>
        <taxon>Salmonella</taxon>
    </lineage>
</organism>
<dbReference type="InterPro" id="IPR050595">
    <property type="entry name" value="Bact_response_regulator"/>
</dbReference>
<evidence type="ECO:0000256" key="1">
    <source>
        <dbReference type="ARBA" id="ARBA00022553"/>
    </source>
</evidence>
<evidence type="ECO:0000256" key="2">
    <source>
        <dbReference type="ARBA" id="ARBA00023012"/>
    </source>
</evidence>
<accession>A0A5U8SUW8</accession>
<dbReference type="SMART" id="SM00448">
    <property type="entry name" value="REC"/>
    <property type="match status" value="1"/>
</dbReference>
<feature type="modified residue" description="4-aspartylphosphate" evidence="5">
    <location>
        <position position="54"/>
    </location>
</feature>
<keyword evidence="3" id="KW-0805">Transcription regulation</keyword>
<sequence length="109" mass="11745">MQPGKIWVVDDDSAIRWVLERALSSAGYACVCFDSAENALAALNSGQPDVLISDIRMPGMDGLSLLAAVKQHNPLLPVIIMTAHSDLDAAVNAYQQGAFDYLPKPFDID</sequence>
<evidence type="ECO:0000313" key="7">
    <source>
        <dbReference type="EMBL" id="EBR9859311.1"/>
    </source>
</evidence>
<dbReference type="SUPFAM" id="SSF52172">
    <property type="entry name" value="CheY-like"/>
    <property type="match status" value="1"/>
</dbReference>
<dbReference type="EMBL" id="AAGUAT010000167">
    <property type="protein sequence ID" value="EBR9859311.1"/>
    <property type="molecule type" value="Genomic_DNA"/>
</dbReference>